<proteinExistence type="inferred from homology"/>
<evidence type="ECO:0000256" key="2">
    <source>
        <dbReference type="ARBA" id="ARBA00022679"/>
    </source>
</evidence>
<protein>
    <recommendedName>
        <fullName evidence="3">Phospho-2-dehydro-3-deoxyheptonate aldolase</fullName>
        <ecNumber evidence="3">2.5.1.54</ecNumber>
    </recommendedName>
</protein>
<keyword evidence="2 3" id="KW-0808">Transferase</keyword>
<evidence type="ECO:0000313" key="5">
    <source>
        <dbReference type="Proteomes" id="UP001061298"/>
    </source>
</evidence>
<keyword evidence="5" id="KW-1185">Reference proteome</keyword>
<evidence type="ECO:0000256" key="1">
    <source>
        <dbReference type="ARBA" id="ARBA00008911"/>
    </source>
</evidence>
<comment type="catalytic activity">
    <reaction evidence="3">
        <text>D-erythrose 4-phosphate + phosphoenolpyruvate + H2O = 7-phospho-2-dehydro-3-deoxy-D-arabino-heptonate + phosphate</text>
        <dbReference type="Rhea" id="RHEA:14717"/>
        <dbReference type="ChEBI" id="CHEBI:15377"/>
        <dbReference type="ChEBI" id="CHEBI:16897"/>
        <dbReference type="ChEBI" id="CHEBI:43474"/>
        <dbReference type="ChEBI" id="CHEBI:58394"/>
        <dbReference type="ChEBI" id="CHEBI:58702"/>
        <dbReference type="EC" id="2.5.1.54"/>
    </reaction>
</comment>
<dbReference type="Gene3D" id="3.20.20.70">
    <property type="entry name" value="Aldolase class I"/>
    <property type="match status" value="1"/>
</dbReference>
<dbReference type="Proteomes" id="UP001061298">
    <property type="component" value="Chromosome"/>
</dbReference>
<keyword evidence="3" id="KW-0057">Aromatic amino acid biosynthesis</keyword>
<dbReference type="RefSeq" id="WP_263232697.1">
    <property type="nucleotide sequence ID" value="NZ_CP106793.1"/>
</dbReference>
<sequence>MNGQALAGSGVGLRPLPDDEIRHWRRFPAHQQPEWHETAEPAVKTLTELPGLVDEDEVDTFGALLAEAASGALGVVQAGDCAEDPGHCVPERLAAKAELLRTLAAVLTAATGRETVTVGRIAGQFAKPRSRATEVVDGVALPSFRGLMVNAPDPDPAARRPDPGRLLICYAAARTAVEFLREHTAPGEPHRRIWTSHEALVLDYELPLARRTPDGRLLLTSTHWPWVGDRTRDPEGAHVRLLAEVANPVACKVGPTMTTAALLRLCALLDPHRTPGRLTLIARMGPGQAARRLPGLVAAVRAAGHPVLWLCDPLHANTITAPDGLKTRVVATAVAEIRAFCAAVQAAGGVAGGLHLEATPEPVAECLWHASEVRPEDPAAYTTLCDPRLNRAQALAAVEAWRCAGAPGTEEDVR</sequence>
<dbReference type="EC" id="2.5.1.54" evidence="3"/>
<dbReference type="PANTHER" id="PTHR21337:SF0">
    <property type="entry name" value="PHOSPHO-2-DEHYDRO-3-DEOXYHEPTONATE ALDOLASE"/>
    <property type="match status" value="1"/>
</dbReference>
<dbReference type="InterPro" id="IPR013785">
    <property type="entry name" value="Aldolase_TIM"/>
</dbReference>
<dbReference type="SUPFAM" id="SSF51569">
    <property type="entry name" value="Aldolase"/>
    <property type="match status" value="1"/>
</dbReference>
<comment type="pathway">
    <text evidence="3">Metabolic intermediate biosynthesis; chorismate biosynthesis; chorismate from D-erythrose 4-phosphate and phosphoenolpyruvate: step 1/7.</text>
</comment>
<evidence type="ECO:0000256" key="3">
    <source>
        <dbReference type="RuleBase" id="RU363071"/>
    </source>
</evidence>
<reference evidence="4" key="1">
    <citation type="submission" date="2022-10" db="EMBL/GenBank/DDBJ databases">
        <authorList>
            <person name="Mo P."/>
        </authorList>
    </citation>
    <scope>NUCLEOTIDE SEQUENCE</scope>
    <source>
        <strain evidence="4">HUAS 13-4</strain>
    </source>
</reference>
<accession>A0ABY6E9S5</accession>
<comment type="similarity">
    <text evidence="1 3">Belongs to the class-II DAHP synthase family.</text>
</comment>
<keyword evidence="3" id="KW-0028">Amino-acid biosynthesis</keyword>
<dbReference type="InterPro" id="IPR002480">
    <property type="entry name" value="DAHP_synth_2"/>
</dbReference>
<dbReference type="PANTHER" id="PTHR21337">
    <property type="entry name" value="PHOSPHO-2-DEHYDRO-3-DEOXYHEPTONATE ALDOLASE 1, 2"/>
    <property type="match status" value="1"/>
</dbReference>
<evidence type="ECO:0000313" key="4">
    <source>
        <dbReference type="EMBL" id="UXY22628.1"/>
    </source>
</evidence>
<dbReference type="Pfam" id="PF01474">
    <property type="entry name" value="DAHP_synth_2"/>
    <property type="match status" value="2"/>
</dbReference>
<name>A0ABY6E9S5_9ACTN</name>
<gene>
    <name evidence="4" type="ORF">N8I84_30920</name>
</gene>
<organism evidence="4 5">
    <name type="scientific">Streptomyces cynarae</name>
    <dbReference type="NCBI Taxonomy" id="2981134"/>
    <lineage>
        <taxon>Bacteria</taxon>
        <taxon>Bacillati</taxon>
        <taxon>Actinomycetota</taxon>
        <taxon>Actinomycetes</taxon>
        <taxon>Kitasatosporales</taxon>
        <taxon>Streptomycetaceae</taxon>
        <taxon>Streptomyces</taxon>
    </lineage>
</organism>
<dbReference type="EMBL" id="CP106793">
    <property type="protein sequence ID" value="UXY22628.1"/>
    <property type="molecule type" value="Genomic_DNA"/>
</dbReference>